<dbReference type="EMBL" id="CAJEWN010000082">
    <property type="protein sequence ID" value="CAD2160855.1"/>
    <property type="molecule type" value="Genomic_DNA"/>
</dbReference>
<sequence>MITRSLSLKKSEAAGVKWANHQQKKKKIYSKLFKANKQREMKIKVMNNQVEIEPKTKDASTQTTTRTKSVSSQTEPRMKNASIQTTIETNSAEIQTQPQIKEVCVQTNKIKTVDAQTNTFVSNYSLPASPTFGGRPRKPVENLSTRRIEQLAKELADFHRERTPGFVCYANCKHKFQLKGNLKRNLMKAGFDIFVSQREFFTTKNKITAGLEIKWKDSFLTCVNVKNVIEKRIEQLLLKGMFIGDPTLVLMGDKGASTTKIGILPIIKCRTCSPSNLSIVSIWEGDDNRQALRNVKELFEELSKIENVKWILTGDLKFLSALIGHRGAASNNPCCICRTPKEHLEINGEKRNYSTQELLYSFEDVSLFPIGPGQILPPPLHITHGVATRAINILEILIDKNILCDFLHNRHIRRDPRTKTFRGNDLVKLLKEEVQKML</sequence>
<dbReference type="PANTHER" id="PTHR31424:SF3">
    <property type="entry name" value="RING-TYPE DOMAIN-CONTAINING PROTEIN"/>
    <property type="match status" value="1"/>
</dbReference>
<reference evidence="2 3" key="1">
    <citation type="submission" date="2020-08" db="EMBL/GenBank/DDBJ databases">
        <authorList>
            <person name="Koutsovoulos G."/>
            <person name="Danchin GJ E."/>
        </authorList>
    </citation>
    <scope>NUCLEOTIDE SEQUENCE [LARGE SCALE GENOMIC DNA]</scope>
</reference>
<comment type="caution">
    <text evidence="2">The sequence shown here is derived from an EMBL/GenBank/DDBJ whole genome shotgun (WGS) entry which is preliminary data.</text>
</comment>
<protein>
    <submittedName>
        <fullName evidence="2">Uncharacterized protein</fullName>
    </submittedName>
</protein>
<dbReference type="InterPro" id="IPR009689">
    <property type="entry name" value="DUF1280"/>
</dbReference>
<dbReference type="AlphaFoldDB" id="A0A6V7UL66"/>
<evidence type="ECO:0000313" key="2">
    <source>
        <dbReference type="EMBL" id="CAD2160855.1"/>
    </source>
</evidence>
<proteinExistence type="predicted"/>
<evidence type="ECO:0000313" key="3">
    <source>
        <dbReference type="Proteomes" id="UP000580250"/>
    </source>
</evidence>
<gene>
    <name evidence="2" type="ORF">MENT_LOCUS14489</name>
</gene>
<feature type="region of interest" description="Disordered" evidence="1">
    <location>
        <begin position="54"/>
        <end position="79"/>
    </location>
</feature>
<dbReference type="OrthoDB" id="5871670at2759"/>
<organism evidence="2 3">
    <name type="scientific">Meloidogyne enterolobii</name>
    <name type="common">Root-knot nematode worm</name>
    <name type="synonym">Meloidogyne mayaguensis</name>
    <dbReference type="NCBI Taxonomy" id="390850"/>
    <lineage>
        <taxon>Eukaryota</taxon>
        <taxon>Metazoa</taxon>
        <taxon>Ecdysozoa</taxon>
        <taxon>Nematoda</taxon>
        <taxon>Chromadorea</taxon>
        <taxon>Rhabditida</taxon>
        <taxon>Tylenchina</taxon>
        <taxon>Tylenchomorpha</taxon>
        <taxon>Tylenchoidea</taxon>
        <taxon>Meloidogynidae</taxon>
        <taxon>Meloidogyninae</taxon>
        <taxon>Meloidogyne</taxon>
    </lineage>
</organism>
<accession>A0A6V7UL66</accession>
<evidence type="ECO:0000256" key="1">
    <source>
        <dbReference type="SAM" id="MobiDB-lite"/>
    </source>
</evidence>
<feature type="compositionally biased region" description="Polar residues" evidence="1">
    <location>
        <begin position="59"/>
        <end position="79"/>
    </location>
</feature>
<name>A0A6V7UL66_MELEN</name>
<dbReference type="Proteomes" id="UP000580250">
    <property type="component" value="Unassembled WGS sequence"/>
</dbReference>
<dbReference type="PANTHER" id="PTHR31424">
    <property type="entry name" value="PROTEIN CBG23806"/>
    <property type="match status" value="1"/>
</dbReference>
<dbReference type="Pfam" id="PF06918">
    <property type="entry name" value="DUF1280"/>
    <property type="match status" value="1"/>
</dbReference>